<keyword evidence="3" id="KW-1185">Reference proteome</keyword>
<accession>A0AAW1RDU1</accession>
<evidence type="ECO:0000313" key="3">
    <source>
        <dbReference type="Proteomes" id="UP001445335"/>
    </source>
</evidence>
<comment type="caution">
    <text evidence="2">The sequence shown here is derived from an EMBL/GenBank/DDBJ whole genome shotgun (WGS) entry which is preliminary data.</text>
</comment>
<proteinExistence type="predicted"/>
<reference evidence="2 3" key="1">
    <citation type="journal article" date="2024" name="Nat. Commun.">
        <title>Phylogenomics reveals the evolutionary origins of lichenization in chlorophyte algae.</title>
        <authorList>
            <person name="Puginier C."/>
            <person name="Libourel C."/>
            <person name="Otte J."/>
            <person name="Skaloud P."/>
            <person name="Haon M."/>
            <person name="Grisel S."/>
            <person name="Petersen M."/>
            <person name="Berrin J.G."/>
            <person name="Delaux P.M."/>
            <person name="Dal Grande F."/>
            <person name="Keller J."/>
        </authorList>
    </citation>
    <scope>NUCLEOTIDE SEQUENCE [LARGE SCALE GENOMIC DNA]</scope>
    <source>
        <strain evidence="2 3">SAG 245.80</strain>
    </source>
</reference>
<evidence type="ECO:0000256" key="1">
    <source>
        <dbReference type="SAM" id="MobiDB-lite"/>
    </source>
</evidence>
<dbReference type="EMBL" id="JALJOU010000044">
    <property type="protein sequence ID" value="KAK9831874.1"/>
    <property type="molecule type" value="Genomic_DNA"/>
</dbReference>
<dbReference type="Proteomes" id="UP001445335">
    <property type="component" value="Unassembled WGS sequence"/>
</dbReference>
<name>A0AAW1RDU1_9CHLO</name>
<sequence>MTERLTCGAVVADVVAGLHEVRARLEGVAASLGREDEASSSSSDSEDDKRGSAAVLAGLAEALDGDAGVTVAGCKCMDQCKKGPNLRVRVSGEQPVVAVGVPPEDAARALRRVQ</sequence>
<organism evidence="2 3">
    <name type="scientific">Elliptochloris bilobata</name>
    <dbReference type="NCBI Taxonomy" id="381761"/>
    <lineage>
        <taxon>Eukaryota</taxon>
        <taxon>Viridiplantae</taxon>
        <taxon>Chlorophyta</taxon>
        <taxon>core chlorophytes</taxon>
        <taxon>Trebouxiophyceae</taxon>
        <taxon>Trebouxiophyceae incertae sedis</taxon>
        <taxon>Elliptochloris clade</taxon>
        <taxon>Elliptochloris</taxon>
    </lineage>
</organism>
<gene>
    <name evidence="2" type="ORF">WJX81_004383</name>
</gene>
<feature type="region of interest" description="Disordered" evidence="1">
    <location>
        <begin position="29"/>
        <end position="52"/>
    </location>
</feature>
<evidence type="ECO:0000313" key="2">
    <source>
        <dbReference type="EMBL" id="KAK9831874.1"/>
    </source>
</evidence>
<dbReference type="CDD" id="cd02980">
    <property type="entry name" value="TRX_Fd_family"/>
    <property type="match status" value="1"/>
</dbReference>
<dbReference type="Gene3D" id="3.40.30.10">
    <property type="entry name" value="Glutaredoxin"/>
    <property type="match status" value="1"/>
</dbReference>
<protein>
    <submittedName>
        <fullName evidence="2">Uncharacterized protein</fullName>
    </submittedName>
</protein>
<dbReference type="AlphaFoldDB" id="A0AAW1RDU1"/>